<dbReference type="SUPFAM" id="SSF47240">
    <property type="entry name" value="Ferritin-like"/>
    <property type="match status" value="1"/>
</dbReference>
<evidence type="ECO:0000256" key="4">
    <source>
        <dbReference type="ARBA" id="ARBA00022982"/>
    </source>
</evidence>
<accession>A0A2G9YVR0</accession>
<dbReference type="InterPro" id="IPR012347">
    <property type="entry name" value="Ferritin-like"/>
</dbReference>
<dbReference type="InterPro" id="IPR003251">
    <property type="entry name" value="Rr_diiron-bd_dom"/>
</dbReference>
<keyword evidence="4" id="KW-0249">Electron transport</keyword>
<comment type="cofactor">
    <cofactor evidence="1">
        <name>Fe(3+)</name>
        <dbReference type="ChEBI" id="CHEBI:29034"/>
    </cofactor>
</comment>
<keyword evidence="5" id="KW-0408">Iron</keyword>
<dbReference type="Pfam" id="PF02915">
    <property type="entry name" value="Rubrerythrin"/>
    <property type="match status" value="1"/>
</dbReference>
<dbReference type="PANTHER" id="PTHR43865">
    <property type="entry name" value="RUBRERYTHRIN-RELATED"/>
    <property type="match status" value="1"/>
</dbReference>
<dbReference type="GO" id="GO:0005506">
    <property type="term" value="F:iron ion binding"/>
    <property type="evidence" value="ECO:0007669"/>
    <property type="project" value="InterPro"/>
</dbReference>
<evidence type="ECO:0000313" key="9">
    <source>
        <dbReference type="Proteomes" id="UP000230273"/>
    </source>
</evidence>
<dbReference type="CDD" id="cd00729">
    <property type="entry name" value="rubredoxin_SM"/>
    <property type="match status" value="1"/>
</dbReference>
<evidence type="ECO:0000256" key="3">
    <source>
        <dbReference type="ARBA" id="ARBA00022723"/>
    </source>
</evidence>
<gene>
    <name evidence="8" type="ORF">COX36_03960</name>
</gene>
<evidence type="ECO:0000256" key="5">
    <source>
        <dbReference type="ARBA" id="ARBA00023004"/>
    </source>
</evidence>
<dbReference type="Pfam" id="PF21349">
    <property type="entry name" value="RUBY_RBDX"/>
    <property type="match status" value="1"/>
</dbReference>
<protein>
    <submittedName>
        <fullName evidence="8">Rubrerythrin family protein</fullName>
    </submittedName>
</protein>
<name>A0A2G9YVR0_9BACT</name>
<dbReference type="Gene3D" id="1.20.1260.10">
    <property type="match status" value="1"/>
</dbReference>
<organism evidence="8 9">
    <name type="scientific">Candidatus Nealsonbacteria bacterium CG23_combo_of_CG06-09_8_20_14_all_38_19</name>
    <dbReference type="NCBI Taxonomy" id="1974721"/>
    <lineage>
        <taxon>Bacteria</taxon>
        <taxon>Candidatus Nealsoniibacteriota</taxon>
    </lineage>
</organism>
<evidence type="ECO:0000313" key="8">
    <source>
        <dbReference type="EMBL" id="PIP23318.1"/>
    </source>
</evidence>
<comment type="caution">
    <text evidence="8">The sequence shown here is derived from an EMBL/GenBank/DDBJ whole genome shotgun (WGS) entry which is preliminary data.</text>
</comment>
<dbReference type="SUPFAM" id="SSF57802">
    <property type="entry name" value="Rubredoxin-like"/>
    <property type="match status" value="1"/>
</dbReference>
<proteinExistence type="predicted"/>
<feature type="domain" description="Rubredoxin-like" evidence="6">
    <location>
        <begin position="147"/>
        <end position="181"/>
    </location>
</feature>
<feature type="domain" description="Ferritin-like diiron" evidence="7">
    <location>
        <begin position="1"/>
        <end position="140"/>
    </location>
</feature>
<dbReference type="GO" id="GO:0016491">
    <property type="term" value="F:oxidoreductase activity"/>
    <property type="evidence" value="ECO:0007669"/>
    <property type="project" value="InterPro"/>
</dbReference>
<dbReference type="PANTHER" id="PTHR43865:SF1">
    <property type="entry name" value="RUBRERYTHRIN-RELATED"/>
    <property type="match status" value="1"/>
</dbReference>
<dbReference type="CDD" id="cd01041">
    <property type="entry name" value="Rubrerythrin"/>
    <property type="match status" value="1"/>
</dbReference>
<dbReference type="InterPro" id="IPR009078">
    <property type="entry name" value="Ferritin-like_SF"/>
</dbReference>
<dbReference type="InterPro" id="IPR052364">
    <property type="entry name" value="Rubrerythrin"/>
</dbReference>
<dbReference type="PROSITE" id="PS50905">
    <property type="entry name" value="FERRITIN_LIKE"/>
    <property type="match status" value="1"/>
</dbReference>
<dbReference type="InterPro" id="IPR024934">
    <property type="entry name" value="Rubredoxin-like_dom"/>
</dbReference>
<dbReference type="EMBL" id="PCRP01000064">
    <property type="protein sequence ID" value="PIP23318.1"/>
    <property type="molecule type" value="Genomic_DNA"/>
</dbReference>
<reference evidence="8 9" key="1">
    <citation type="submission" date="2017-09" db="EMBL/GenBank/DDBJ databases">
        <title>Depth-based differentiation of microbial function through sediment-hosted aquifers and enrichment of novel symbionts in the deep terrestrial subsurface.</title>
        <authorList>
            <person name="Probst A.J."/>
            <person name="Ladd B."/>
            <person name="Jarett J.K."/>
            <person name="Geller-Mcgrath D.E."/>
            <person name="Sieber C.M."/>
            <person name="Emerson J.B."/>
            <person name="Anantharaman K."/>
            <person name="Thomas B.C."/>
            <person name="Malmstrom R."/>
            <person name="Stieglmeier M."/>
            <person name="Klingl A."/>
            <person name="Woyke T."/>
            <person name="Ryan C.M."/>
            <person name="Banfield J.F."/>
        </authorList>
    </citation>
    <scope>NUCLEOTIDE SEQUENCE [LARGE SCALE GENOMIC DNA]</scope>
    <source>
        <strain evidence="8">CG23_combo_of_CG06-09_8_20_14_all_38_19</strain>
    </source>
</reference>
<dbReference type="PROSITE" id="PS50903">
    <property type="entry name" value="RUBREDOXIN_LIKE"/>
    <property type="match status" value="1"/>
</dbReference>
<dbReference type="InterPro" id="IPR048574">
    <property type="entry name" value="RUBY_RBDX"/>
</dbReference>
<dbReference type="NCBIfam" id="NF045767">
    <property type="entry name" value="RuberyRbr"/>
    <property type="match status" value="1"/>
</dbReference>
<dbReference type="AlphaFoldDB" id="A0A2G9YVR0"/>
<dbReference type="Proteomes" id="UP000230273">
    <property type="component" value="Unassembled WGS sequence"/>
</dbReference>
<keyword evidence="3" id="KW-0479">Metal-binding</keyword>
<evidence type="ECO:0000259" key="6">
    <source>
        <dbReference type="PROSITE" id="PS50903"/>
    </source>
</evidence>
<sequence>MKKSHENLLKAIAGESMARNKYTFYAEIAMKEGLVWVSRVFEETADNERAHAQEELEKTQEKLEMTNTYDIHPLRGTLENLRNAEAGENYEWGTMYPNFEKIAREEGEEEIATLFKEISEVEEKHAERYKILGDLLEKGTLFTNDTEIEWKCLNCGYIHKGTSAPEKCPLCQKPQGYYMALGVVR</sequence>
<evidence type="ECO:0000256" key="2">
    <source>
        <dbReference type="ARBA" id="ARBA00022448"/>
    </source>
</evidence>
<evidence type="ECO:0000259" key="7">
    <source>
        <dbReference type="PROSITE" id="PS50905"/>
    </source>
</evidence>
<evidence type="ECO:0000256" key="1">
    <source>
        <dbReference type="ARBA" id="ARBA00001965"/>
    </source>
</evidence>
<keyword evidence="2" id="KW-0813">Transport</keyword>
<dbReference type="InterPro" id="IPR009040">
    <property type="entry name" value="Ferritin-like_diiron"/>
</dbReference>
<dbReference type="Gene3D" id="2.20.28.10">
    <property type="match status" value="1"/>
</dbReference>